<dbReference type="OrthoDB" id="10641281at2759"/>
<keyword evidence="1" id="KW-0064">Aspartyl protease</keyword>
<comment type="caution">
    <text evidence="2">The sequence shown here is derived from an EMBL/GenBank/DDBJ whole genome shotgun (WGS) entry which is preliminary data.</text>
</comment>
<dbReference type="Proteomes" id="UP000740883">
    <property type="component" value="Unassembled WGS sequence"/>
</dbReference>
<dbReference type="EMBL" id="SBJO01001417">
    <property type="protein sequence ID" value="KAF9746148.1"/>
    <property type="molecule type" value="Genomic_DNA"/>
</dbReference>
<dbReference type="GO" id="GO:0004190">
    <property type="term" value="F:aspartic-type endopeptidase activity"/>
    <property type="evidence" value="ECO:0007669"/>
    <property type="project" value="UniProtKB-KW"/>
</dbReference>
<gene>
    <name evidence="2" type="ORF">NGRA_3544</name>
</gene>
<dbReference type="Gene3D" id="2.40.70.10">
    <property type="entry name" value="Acid Proteases"/>
    <property type="match status" value="1"/>
</dbReference>
<protein>
    <submittedName>
        <fullName evidence="2">Uncharacterized protein</fullName>
    </submittedName>
</protein>
<evidence type="ECO:0000256" key="1">
    <source>
        <dbReference type="ARBA" id="ARBA00022750"/>
    </source>
</evidence>
<organism evidence="2 3">
    <name type="scientific">Nosema granulosis</name>
    <dbReference type="NCBI Taxonomy" id="83296"/>
    <lineage>
        <taxon>Eukaryota</taxon>
        <taxon>Fungi</taxon>
        <taxon>Fungi incertae sedis</taxon>
        <taxon>Microsporidia</taxon>
        <taxon>Nosematidae</taxon>
        <taxon>Nosema</taxon>
    </lineage>
</organism>
<dbReference type="SUPFAM" id="SSF50630">
    <property type="entry name" value="Acid proteases"/>
    <property type="match status" value="1"/>
</dbReference>
<keyword evidence="3" id="KW-1185">Reference proteome</keyword>
<evidence type="ECO:0000313" key="2">
    <source>
        <dbReference type="EMBL" id="KAF9746148.1"/>
    </source>
</evidence>
<accession>A0A9P6GV99</accession>
<keyword evidence="1" id="KW-0645">Protease</keyword>
<dbReference type="CDD" id="cd00303">
    <property type="entry name" value="retropepsin_like"/>
    <property type="match status" value="1"/>
</dbReference>
<sequence length="120" mass="13597">ELDTEYVNINNVQIQAVFDSGASESVITTKLLHRLGSNKKEKTHKEFKVIDGSVIIVDRIVDLIVENKGRKIMETFNIVKNENEEILLLSNKCVNELRTKKKNAIGVYNKHKGSSSNQLE</sequence>
<dbReference type="InterPro" id="IPR021109">
    <property type="entry name" value="Peptidase_aspartic_dom_sf"/>
</dbReference>
<proteinExistence type="predicted"/>
<evidence type="ECO:0000313" key="3">
    <source>
        <dbReference type="Proteomes" id="UP000740883"/>
    </source>
</evidence>
<feature type="non-terminal residue" evidence="2">
    <location>
        <position position="1"/>
    </location>
</feature>
<dbReference type="Pfam" id="PF13975">
    <property type="entry name" value="gag-asp_proteas"/>
    <property type="match status" value="1"/>
</dbReference>
<dbReference type="InterPro" id="IPR001969">
    <property type="entry name" value="Aspartic_peptidase_AS"/>
</dbReference>
<reference evidence="2 3" key="1">
    <citation type="journal article" date="2020" name="Genome Biol. Evol.">
        <title>Comparative genomics of strictly vertically transmitted, feminizing microsporidia endosymbionts of amphipod crustaceans.</title>
        <authorList>
            <person name="Cormier A."/>
            <person name="Chebbi M.A."/>
            <person name="Giraud I."/>
            <person name="Wattier R."/>
            <person name="Teixeira M."/>
            <person name="Gilbert C."/>
            <person name="Rigaud T."/>
            <person name="Cordaux R."/>
        </authorList>
    </citation>
    <scope>NUCLEOTIDE SEQUENCE [LARGE SCALE GENOMIC DNA]</scope>
    <source>
        <strain evidence="2 3">Ou3-Ou53</strain>
    </source>
</reference>
<name>A0A9P6GV99_9MICR</name>
<dbReference type="GO" id="GO:0006508">
    <property type="term" value="P:proteolysis"/>
    <property type="evidence" value="ECO:0007669"/>
    <property type="project" value="InterPro"/>
</dbReference>
<dbReference type="PROSITE" id="PS00141">
    <property type="entry name" value="ASP_PROTEASE"/>
    <property type="match status" value="1"/>
</dbReference>
<keyword evidence="1" id="KW-0378">Hydrolase</keyword>
<dbReference type="AlphaFoldDB" id="A0A9P6GV99"/>